<reference evidence="1 2" key="1">
    <citation type="journal article" date="2021" name="BMC Genomics">
        <title>Datura genome reveals duplications of psychoactive alkaloid biosynthetic genes and high mutation rate following tissue culture.</title>
        <authorList>
            <person name="Rajewski A."/>
            <person name="Carter-House D."/>
            <person name="Stajich J."/>
            <person name="Litt A."/>
        </authorList>
    </citation>
    <scope>NUCLEOTIDE SEQUENCE [LARGE SCALE GENOMIC DNA]</scope>
    <source>
        <strain evidence="1">AR-01</strain>
    </source>
</reference>
<comment type="caution">
    <text evidence="1">The sequence shown here is derived from an EMBL/GenBank/DDBJ whole genome shotgun (WGS) entry which is preliminary data.</text>
</comment>
<feature type="non-terminal residue" evidence="1">
    <location>
        <position position="1"/>
    </location>
</feature>
<feature type="non-terminal residue" evidence="1">
    <location>
        <position position="54"/>
    </location>
</feature>
<protein>
    <submittedName>
        <fullName evidence="1">Uncharacterized protein</fullName>
    </submittedName>
</protein>
<name>A0ABS8TA57_DATST</name>
<proteinExistence type="predicted"/>
<sequence>SGKNGFKPLPRPCVASVLSDCDRQITNESSVEISLPSVLLTIGGSSTVHGSPPA</sequence>
<evidence type="ECO:0000313" key="2">
    <source>
        <dbReference type="Proteomes" id="UP000823775"/>
    </source>
</evidence>
<accession>A0ABS8TA57</accession>
<evidence type="ECO:0000313" key="1">
    <source>
        <dbReference type="EMBL" id="MCD7467793.1"/>
    </source>
</evidence>
<dbReference type="EMBL" id="JACEIK010001269">
    <property type="protein sequence ID" value="MCD7467793.1"/>
    <property type="molecule type" value="Genomic_DNA"/>
</dbReference>
<organism evidence="1 2">
    <name type="scientific">Datura stramonium</name>
    <name type="common">Jimsonweed</name>
    <name type="synonym">Common thornapple</name>
    <dbReference type="NCBI Taxonomy" id="4076"/>
    <lineage>
        <taxon>Eukaryota</taxon>
        <taxon>Viridiplantae</taxon>
        <taxon>Streptophyta</taxon>
        <taxon>Embryophyta</taxon>
        <taxon>Tracheophyta</taxon>
        <taxon>Spermatophyta</taxon>
        <taxon>Magnoliopsida</taxon>
        <taxon>eudicotyledons</taxon>
        <taxon>Gunneridae</taxon>
        <taxon>Pentapetalae</taxon>
        <taxon>asterids</taxon>
        <taxon>lamiids</taxon>
        <taxon>Solanales</taxon>
        <taxon>Solanaceae</taxon>
        <taxon>Solanoideae</taxon>
        <taxon>Datureae</taxon>
        <taxon>Datura</taxon>
    </lineage>
</organism>
<gene>
    <name evidence="1" type="ORF">HAX54_005415</name>
</gene>
<keyword evidence="2" id="KW-1185">Reference proteome</keyword>
<dbReference type="Proteomes" id="UP000823775">
    <property type="component" value="Unassembled WGS sequence"/>
</dbReference>